<reference evidence="3 4" key="1">
    <citation type="submission" date="2022-10" db="EMBL/GenBank/DDBJ databases">
        <title>The complete genomes of actinobacterial strains from the NBC collection.</title>
        <authorList>
            <person name="Joergensen T.S."/>
            <person name="Alvarez Arevalo M."/>
            <person name="Sterndorff E.B."/>
            <person name="Faurdal D."/>
            <person name="Vuksanovic O."/>
            <person name="Mourched A.-S."/>
            <person name="Charusanti P."/>
            <person name="Shaw S."/>
            <person name="Blin K."/>
            <person name="Weber T."/>
        </authorList>
    </citation>
    <scope>NUCLEOTIDE SEQUENCE [LARGE SCALE GENOMIC DNA]</scope>
    <source>
        <strain evidence="3 4">NBC_00319</strain>
    </source>
</reference>
<dbReference type="GO" id="GO:0003824">
    <property type="term" value="F:catalytic activity"/>
    <property type="evidence" value="ECO:0007669"/>
    <property type="project" value="InterPro"/>
</dbReference>
<dbReference type="RefSeq" id="WP_328858815.1">
    <property type="nucleotide sequence ID" value="NZ_CP108021.1"/>
</dbReference>
<dbReference type="PROSITE" id="PS51084">
    <property type="entry name" value="HIT_2"/>
    <property type="match status" value="1"/>
</dbReference>
<feature type="short sequence motif" description="Histidine triad motif" evidence="1">
    <location>
        <begin position="79"/>
        <end position="83"/>
    </location>
</feature>
<sequence length="126" mass="14101">MIYSDEQVVVTHRLSPTDGMYVPGYLVIETRRHAAGLPSLVESEVAAVARAAWRMSCALERELHPQFVFSLIAGRSVAHVHQHVFVRPRGTPDTVAWTDVDSWSERPRVTAAELVSLCDRLRSHSP</sequence>
<proteinExistence type="predicted"/>
<dbReference type="KEGG" id="whr:OG579_08735"/>
<dbReference type="AlphaFoldDB" id="A0AAU4K7D2"/>
<organism evidence="3 4">
    <name type="scientific">Williamsia herbipolensis</name>
    <dbReference type="NCBI Taxonomy" id="1603258"/>
    <lineage>
        <taxon>Bacteria</taxon>
        <taxon>Bacillati</taxon>
        <taxon>Actinomycetota</taxon>
        <taxon>Actinomycetes</taxon>
        <taxon>Mycobacteriales</taxon>
        <taxon>Nocardiaceae</taxon>
        <taxon>Williamsia</taxon>
    </lineage>
</organism>
<accession>A0AAU4K7D2</accession>
<dbReference type="InterPro" id="IPR011146">
    <property type="entry name" value="HIT-like"/>
</dbReference>
<dbReference type="EMBL" id="CP108021">
    <property type="protein sequence ID" value="WUM21832.1"/>
    <property type="molecule type" value="Genomic_DNA"/>
</dbReference>
<keyword evidence="4" id="KW-1185">Reference proteome</keyword>
<dbReference type="Pfam" id="PF01230">
    <property type="entry name" value="HIT"/>
    <property type="match status" value="1"/>
</dbReference>
<dbReference type="SUPFAM" id="SSF54197">
    <property type="entry name" value="HIT-like"/>
    <property type="match status" value="1"/>
</dbReference>
<evidence type="ECO:0000259" key="2">
    <source>
        <dbReference type="PROSITE" id="PS51084"/>
    </source>
</evidence>
<evidence type="ECO:0000256" key="1">
    <source>
        <dbReference type="PROSITE-ProRule" id="PRU00464"/>
    </source>
</evidence>
<feature type="domain" description="HIT" evidence="2">
    <location>
        <begin position="1"/>
        <end position="94"/>
    </location>
</feature>
<protein>
    <submittedName>
        <fullName evidence="3">HIT domain-containing protein</fullName>
    </submittedName>
</protein>
<gene>
    <name evidence="3" type="ORF">OG579_08735</name>
</gene>
<evidence type="ECO:0000313" key="4">
    <source>
        <dbReference type="Proteomes" id="UP001432128"/>
    </source>
</evidence>
<dbReference type="Gene3D" id="3.30.428.10">
    <property type="entry name" value="HIT-like"/>
    <property type="match status" value="1"/>
</dbReference>
<dbReference type="InterPro" id="IPR036265">
    <property type="entry name" value="HIT-like_sf"/>
</dbReference>
<dbReference type="Proteomes" id="UP001432128">
    <property type="component" value="Chromosome"/>
</dbReference>
<evidence type="ECO:0000313" key="3">
    <source>
        <dbReference type="EMBL" id="WUM21832.1"/>
    </source>
</evidence>
<name>A0AAU4K7D2_9NOCA</name>